<keyword evidence="3" id="KW-1185">Reference proteome</keyword>
<dbReference type="Pfam" id="PF13091">
    <property type="entry name" value="PLDc_2"/>
    <property type="match status" value="1"/>
</dbReference>
<evidence type="ECO:0000313" key="2">
    <source>
        <dbReference type="EMBL" id="MBD7942476.1"/>
    </source>
</evidence>
<feature type="domain" description="Phospholipase D-like" evidence="1">
    <location>
        <begin position="75"/>
        <end position="159"/>
    </location>
</feature>
<dbReference type="InterPro" id="IPR025202">
    <property type="entry name" value="PLD-like_dom"/>
</dbReference>
<name>A0ABR8R3U7_9CAUL</name>
<dbReference type="RefSeq" id="WP_191744858.1">
    <property type="nucleotide sequence ID" value="NZ_JACSQU010000004.1"/>
</dbReference>
<reference evidence="2 3" key="1">
    <citation type="submission" date="2020-08" db="EMBL/GenBank/DDBJ databases">
        <title>A Genomic Blueprint of the Chicken Gut Microbiome.</title>
        <authorList>
            <person name="Gilroy R."/>
            <person name="Ravi A."/>
            <person name="Getino M."/>
            <person name="Pursley I."/>
            <person name="Horton D.L."/>
            <person name="Alikhan N.-F."/>
            <person name="Baker D."/>
            <person name="Gharbi K."/>
            <person name="Hall N."/>
            <person name="Watson M."/>
            <person name="Adriaenssens E.M."/>
            <person name="Foster-Nyarko E."/>
            <person name="Jarju S."/>
            <person name="Secka A."/>
            <person name="Antonio M."/>
            <person name="Oren A."/>
            <person name="Chaudhuri R."/>
            <person name="La Ragione R.M."/>
            <person name="Hildebrand F."/>
            <person name="Pallen M.J."/>
        </authorList>
    </citation>
    <scope>NUCLEOTIDE SEQUENCE [LARGE SCALE GENOMIC DNA]</scope>
    <source>
        <strain evidence="2 3">Sa3CVA3</strain>
    </source>
</reference>
<organism evidence="2 3">
    <name type="scientific">Brevundimonas guildfordensis</name>
    <dbReference type="NCBI Taxonomy" id="2762241"/>
    <lineage>
        <taxon>Bacteria</taxon>
        <taxon>Pseudomonadati</taxon>
        <taxon>Pseudomonadota</taxon>
        <taxon>Alphaproteobacteria</taxon>
        <taxon>Caulobacterales</taxon>
        <taxon>Caulobacteraceae</taxon>
        <taxon>Brevundimonas</taxon>
    </lineage>
</organism>
<dbReference type="EMBL" id="JACSQU010000004">
    <property type="protein sequence ID" value="MBD7942476.1"/>
    <property type="molecule type" value="Genomic_DNA"/>
</dbReference>
<protein>
    <recommendedName>
        <fullName evidence="1">Phospholipase D-like domain-containing protein</fullName>
    </recommendedName>
</protein>
<accession>A0ABR8R3U7</accession>
<proteinExistence type="predicted"/>
<sequence length="353" mass="38999">MEVELLTQRPKGPKDGRLKDRLAEYAAATRCDELHAAAAYVTVEGVNTLLEALEGRALKSSRWLVGLDDAISQPGAIEKIQSLPNATVRIVTFAATGVRFHTKMIHLATSKTPKLSALMVGSANISRAAFEENAEAAAFVTSNSKATADWLREAFEEVWKLGHEPTQAELTAYKDRYDAARKLRKKLDELLKESDDSPNVIDNPDEAQIDPALASTCWIECGRITLMGRELELKAIQARFFGLNPTGGPTEIITLIQQDGSEHPTQFVFRGNSMWRVMFPTSIPEVAAGLRPVEPDGRLGRSPFVAVFKRTNIHDQFSLQFLHEDSDTYAALKARSDELGTLGDTGRRLFGWC</sequence>
<comment type="caution">
    <text evidence="2">The sequence shown here is derived from an EMBL/GenBank/DDBJ whole genome shotgun (WGS) entry which is preliminary data.</text>
</comment>
<evidence type="ECO:0000259" key="1">
    <source>
        <dbReference type="Pfam" id="PF13091"/>
    </source>
</evidence>
<dbReference type="Gene3D" id="3.30.870.10">
    <property type="entry name" value="Endonuclease Chain A"/>
    <property type="match status" value="1"/>
</dbReference>
<gene>
    <name evidence="2" type="ORF">H9656_13860</name>
</gene>
<evidence type="ECO:0000313" key="3">
    <source>
        <dbReference type="Proteomes" id="UP000638918"/>
    </source>
</evidence>
<dbReference type="Proteomes" id="UP000638918">
    <property type="component" value="Unassembled WGS sequence"/>
</dbReference>
<dbReference type="SUPFAM" id="SSF56024">
    <property type="entry name" value="Phospholipase D/nuclease"/>
    <property type="match status" value="1"/>
</dbReference>